<proteinExistence type="predicted"/>
<dbReference type="Proteomes" id="UP000285478">
    <property type="component" value="Chromosome"/>
</dbReference>
<protein>
    <submittedName>
        <fullName evidence="2">Uncharacterized protein</fullName>
    </submittedName>
</protein>
<dbReference type="EMBL" id="CP035033">
    <property type="protein sequence ID" value="QAB15463.1"/>
    <property type="molecule type" value="Genomic_DNA"/>
</dbReference>
<evidence type="ECO:0000256" key="1">
    <source>
        <dbReference type="SAM" id="SignalP"/>
    </source>
</evidence>
<dbReference type="AlphaFoldDB" id="A0A410H3H1"/>
<evidence type="ECO:0000313" key="3">
    <source>
        <dbReference type="Proteomes" id="UP000285478"/>
    </source>
</evidence>
<feature type="chain" id="PRO_5019006319" evidence="1">
    <location>
        <begin position="23"/>
        <end position="267"/>
    </location>
</feature>
<dbReference type="KEGG" id="htr:EPV75_07200"/>
<accession>A0A410H3H1</accession>
<keyword evidence="1" id="KW-0732">Signal</keyword>
<name>A0A410H3H1_9GAMM</name>
<sequence length="267" mass="30416">MKNIIPLLSAGVALFWLAAAQAAGLPLSNQSIDYQWVAKHIEQNETGGHAKYLAYWSRNEPFPSFGIGHFIWIPKNVSVPFEQTFPQMVAFVSARRPAPEWLQSLTPFEPPWPNRAAFDQAWSKPKLTELRQWLAATKSEQAEFIFQRLVAELDRLWPTLTPAQQQHLSYNVNQLTQTPQGVFAMIDYANFKGIGHNAKERYLGEGWGLVDVLLAMPETTETTALPDFVASAKARLQLRVKLSPLDKSEKRWLPGWEKRLNRYLTLS</sequence>
<evidence type="ECO:0000313" key="2">
    <source>
        <dbReference type="EMBL" id="QAB15463.1"/>
    </source>
</evidence>
<dbReference type="RefSeq" id="WP_128384936.1">
    <property type="nucleotide sequence ID" value="NZ_CP035033.1"/>
</dbReference>
<keyword evidence="3" id="KW-1185">Reference proteome</keyword>
<gene>
    <name evidence="2" type="ORF">EPV75_07200</name>
</gene>
<feature type="signal peptide" evidence="1">
    <location>
        <begin position="1"/>
        <end position="22"/>
    </location>
</feature>
<reference evidence="2 3" key="1">
    <citation type="journal article" date="2018" name="Environ. Microbiol.">
        <title>Genomes of ubiquitous marine and hypersaline Hydrogenovibrio, Thiomicrorhabdus and Thiomicrospira spp. encode a diversity of mechanisms to sustain chemolithoautotrophy in heterogeneous environments.</title>
        <authorList>
            <person name="Scott K.M."/>
            <person name="Williams J."/>
            <person name="Porter C.M.B."/>
            <person name="Russel S."/>
            <person name="Harmer T.L."/>
            <person name="Paul J.H."/>
            <person name="Antonen K.M."/>
            <person name="Bridges M.K."/>
            <person name="Camper G.J."/>
            <person name="Campla C.K."/>
            <person name="Casella L.G."/>
            <person name="Chase E."/>
            <person name="Conrad J.W."/>
            <person name="Cruz M.C."/>
            <person name="Dunlap D.S."/>
            <person name="Duran L."/>
            <person name="Fahsbender E.M."/>
            <person name="Goldsmith D.B."/>
            <person name="Keeley R.F."/>
            <person name="Kondoff M.R."/>
            <person name="Kussy B.I."/>
            <person name="Lane M.K."/>
            <person name="Lawler S."/>
            <person name="Leigh B.A."/>
            <person name="Lewis C."/>
            <person name="Lostal L.M."/>
            <person name="Marking D."/>
            <person name="Mancera P.A."/>
            <person name="McClenthan E.C."/>
            <person name="McIntyre E.A."/>
            <person name="Mine J.A."/>
            <person name="Modi S."/>
            <person name="Moore B.D."/>
            <person name="Morgan W.A."/>
            <person name="Nelson K.M."/>
            <person name="Nguyen K.N."/>
            <person name="Ogburn N."/>
            <person name="Parrino D.G."/>
            <person name="Pedapudi A.D."/>
            <person name="Pelham R.P."/>
            <person name="Preece A.M."/>
            <person name="Rampersad E.A."/>
            <person name="Richardson J.C."/>
            <person name="Rodgers C.M."/>
            <person name="Schaffer B.L."/>
            <person name="Sheridan N.E."/>
            <person name="Solone M.R."/>
            <person name="Staley Z.R."/>
            <person name="Tabuchi M."/>
            <person name="Waide R.J."/>
            <person name="Wanjugi P.W."/>
            <person name="Young S."/>
            <person name="Clum A."/>
            <person name="Daum C."/>
            <person name="Huntemann M."/>
            <person name="Ivanova N."/>
            <person name="Kyrpides N."/>
            <person name="Mikhailova N."/>
            <person name="Palaniappan K."/>
            <person name="Pillay M."/>
            <person name="Reddy T.B.K."/>
            <person name="Shapiro N."/>
            <person name="Stamatis D."/>
            <person name="Varghese N."/>
            <person name="Woyke T."/>
            <person name="Boden R."/>
            <person name="Freyermuth S.K."/>
            <person name="Kerfeld C.A."/>
        </authorList>
    </citation>
    <scope>NUCLEOTIDE SEQUENCE [LARGE SCALE GENOMIC DNA]</scope>
    <source>
        <strain evidence="2 3">JR-2</strain>
    </source>
</reference>
<organism evidence="2 3">
    <name type="scientific">Hydrogenovibrio thermophilus</name>
    <dbReference type="NCBI Taxonomy" id="265883"/>
    <lineage>
        <taxon>Bacteria</taxon>
        <taxon>Pseudomonadati</taxon>
        <taxon>Pseudomonadota</taxon>
        <taxon>Gammaproteobacteria</taxon>
        <taxon>Thiotrichales</taxon>
        <taxon>Piscirickettsiaceae</taxon>
        <taxon>Hydrogenovibrio</taxon>
    </lineage>
</organism>